<dbReference type="SUPFAM" id="SSF63829">
    <property type="entry name" value="Calcium-dependent phosphotriesterase"/>
    <property type="match status" value="1"/>
</dbReference>
<dbReference type="RefSeq" id="WP_344800521.1">
    <property type="nucleotide sequence ID" value="NZ_BAABBN010000015.1"/>
</dbReference>
<proteinExistence type="predicted"/>
<sequence>MSFHFPMRQLFRCVFAVCVLFSVAVEAADDVKVNYLTSFHGSGPDIDLKGWPQASNPATPPILNENGRLIGMTHSYGDVYSLPPTPSHYLVDDSLYKEQGMVSHPGLLVKSSVTGHYYGSAYVGQRDTELSAGAVFRMESDGTGGEVIASSVGAVAYPTGVVQLDDDDNLYGLDRGPENNGRIFKITKDGAFSVLHTFSAGPSGQMQFPNGMILANNGWLYGVTAYRRGTPYLEDTPTEVDTPVGTLYRINPGDPQSFEILHTFILAEGEIPWFDLSRRSYGPKPVYLPLKGFLMAHLIEAPDGYFYGTTSIGTCWTAGVYNGGDIAIRDAPLCSGKYFPYLSSGESAMVGPYPHYDGPMTHGAVYRMAADGSDFTIIHEFNGEEGSQPRGYLTIADDGYLYGTTMSGGLYKNEPESYRETKTYPNDPEALTYDGTLYRIRLPEIELANDGSVLNSGFEYLHSFKGGIDDDSDGKLPTGVLAASNGRLYGSTVYGGRGYTSSNGIVWQNDIKGTIFEVDLQGDAPGASVSVTVTPGVAAKGENVEVTWSSNSASNCIASGGAESDGWSGNRATAGSIDVSPEPGTYFYILTCDDDLKGGQTSDLITLRVEEDDVISVGNKVDYGNGGGSLSWISFVLLLLLGGVKSLVLVLKRNEG</sequence>
<keyword evidence="2" id="KW-0732">Signal</keyword>
<dbReference type="InterPro" id="IPR022519">
    <property type="entry name" value="Gloeo/Verruco_rpt"/>
</dbReference>
<feature type="signal peptide" evidence="2">
    <location>
        <begin position="1"/>
        <end position="27"/>
    </location>
</feature>
<name>A0ABP7NAY1_9GAMM</name>
<protein>
    <submittedName>
        <fullName evidence="3">Uncharacterized protein</fullName>
    </submittedName>
</protein>
<evidence type="ECO:0000313" key="4">
    <source>
        <dbReference type="Proteomes" id="UP001501565"/>
    </source>
</evidence>
<accession>A0ABP7NAY1</accession>
<dbReference type="Proteomes" id="UP001501565">
    <property type="component" value="Unassembled WGS sequence"/>
</dbReference>
<comment type="caution">
    <text evidence="3">The sequence shown here is derived from an EMBL/GenBank/DDBJ whole genome shotgun (WGS) entry which is preliminary data.</text>
</comment>
<dbReference type="EMBL" id="BAABBN010000015">
    <property type="protein sequence ID" value="GAA3940825.1"/>
    <property type="molecule type" value="Genomic_DNA"/>
</dbReference>
<gene>
    <name evidence="3" type="ORF">GCM10022277_41000</name>
</gene>
<keyword evidence="1" id="KW-1133">Transmembrane helix</keyword>
<reference evidence="4" key="1">
    <citation type="journal article" date="2019" name="Int. J. Syst. Evol. Microbiol.">
        <title>The Global Catalogue of Microorganisms (GCM) 10K type strain sequencing project: providing services to taxonomists for standard genome sequencing and annotation.</title>
        <authorList>
            <consortium name="The Broad Institute Genomics Platform"/>
            <consortium name="The Broad Institute Genome Sequencing Center for Infectious Disease"/>
            <person name="Wu L."/>
            <person name="Ma J."/>
        </authorList>
    </citation>
    <scope>NUCLEOTIDE SEQUENCE [LARGE SCALE GENOMIC DNA]</scope>
    <source>
        <strain evidence="4">JCM 17551</strain>
    </source>
</reference>
<feature type="chain" id="PRO_5045635149" evidence="2">
    <location>
        <begin position="28"/>
        <end position="656"/>
    </location>
</feature>
<dbReference type="NCBIfam" id="TIGR03803">
    <property type="entry name" value="Gloeo_Verruco"/>
    <property type="match status" value="2"/>
</dbReference>
<keyword evidence="1" id="KW-0472">Membrane</keyword>
<evidence type="ECO:0000313" key="3">
    <source>
        <dbReference type="EMBL" id="GAA3940825.1"/>
    </source>
</evidence>
<feature type="transmembrane region" description="Helical" evidence="1">
    <location>
        <begin position="630"/>
        <end position="651"/>
    </location>
</feature>
<keyword evidence="4" id="KW-1185">Reference proteome</keyword>
<evidence type="ECO:0000256" key="1">
    <source>
        <dbReference type="SAM" id="Phobius"/>
    </source>
</evidence>
<organism evidence="3 4">
    <name type="scientific">Litoribacillus peritrichatus</name>
    <dbReference type="NCBI Taxonomy" id="718191"/>
    <lineage>
        <taxon>Bacteria</taxon>
        <taxon>Pseudomonadati</taxon>
        <taxon>Pseudomonadota</taxon>
        <taxon>Gammaproteobacteria</taxon>
        <taxon>Oceanospirillales</taxon>
        <taxon>Oceanospirillaceae</taxon>
        <taxon>Litoribacillus</taxon>
    </lineage>
</organism>
<evidence type="ECO:0000256" key="2">
    <source>
        <dbReference type="SAM" id="SignalP"/>
    </source>
</evidence>
<keyword evidence="1" id="KW-0812">Transmembrane</keyword>